<comment type="similarity">
    <text evidence="1">Belongs to the universal ribosomal protein uS14 family.</text>
</comment>
<dbReference type="Pfam" id="PF00253">
    <property type="entry name" value="Ribosomal_S14"/>
    <property type="match status" value="1"/>
</dbReference>
<keyword evidence="4" id="KW-0472">Membrane</keyword>
<dbReference type="AlphaFoldDB" id="A0A1R1PPQ5"/>
<feature type="transmembrane region" description="Helical" evidence="4">
    <location>
        <begin position="218"/>
        <end position="240"/>
    </location>
</feature>
<evidence type="ECO:0000313" key="6">
    <source>
        <dbReference type="Proteomes" id="UP000188320"/>
    </source>
</evidence>
<dbReference type="EMBL" id="LSSK01000574">
    <property type="protein sequence ID" value="OMH82862.1"/>
    <property type="molecule type" value="Genomic_DNA"/>
</dbReference>
<reference evidence="6" key="1">
    <citation type="submission" date="2017-01" db="EMBL/GenBank/DDBJ databases">
        <authorList>
            <person name="Wang Y."/>
            <person name="White M."/>
            <person name="Kvist S."/>
            <person name="Moncalvo J.-M."/>
        </authorList>
    </citation>
    <scope>NUCLEOTIDE SEQUENCE [LARGE SCALE GENOMIC DNA]</scope>
    <source>
        <strain evidence="6">COL-18-3</strain>
    </source>
</reference>
<dbReference type="GO" id="GO:0006412">
    <property type="term" value="P:translation"/>
    <property type="evidence" value="ECO:0007669"/>
    <property type="project" value="InterPro"/>
</dbReference>
<evidence type="ECO:0000313" key="5">
    <source>
        <dbReference type="EMBL" id="OMH82862.1"/>
    </source>
</evidence>
<name>A0A1R1PPQ5_ZANCU</name>
<dbReference type="GO" id="GO:0003735">
    <property type="term" value="F:structural constituent of ribosome"/>
    <property type="evidence" value="ECO:0007669"/>
    <property type="project" value="InterPro"/>
</dbReference>
<keyword evidence="3" id="KW-0687">Ribonucleoprotein</keyword>
<sequence>MGILDFNARTLRSIKSRQLIQKSETERLIYRYINRNPQNSTRVRMQAMFALTENFPHSANPTFTKNRCVETGRGRGVMSDWKLCRFQFRLKALRGDLPGVQKSSCFFCALNIPCITELFALKFSQLSFHFESWCNTIPCPDSGFALTTLPFPFLYSSNVFARFVVLNTRFALRFSLSVYPPYLPPTSSTYELTLLATLLYTCVFLIGSAATDATFSTTFAVLAIALPVALATCESATLLIPSPNTPPTATTVFLIASALFDVASLAFCIDSDSVTAEVLSPISLTLSLNS</sequence>
<dbReference type="InterPro" id="IPR001209">
    <property type="entry name" value="Ribosomal_uS14"/>
</dbReference>
<accession>A0A1R1PPQ5</accession>
<evidence type="ECO:0000256" key="2">
    <source>
        <dbReference type="ARBA" id="ARBA00022980"/>
    </source>
</evidence>
<keyword evidence="6" id="KW-1185">Reference proteome</keyword>
<keyword evidence="2 5" id="KW-0689">Ribosomal protein</keyword>
<proteinExistence type="inferred from homology"/>
<feature type="transmembrane region" description="Helical" evidence="4">
    <location>
        <begin position="252"/>
        <end position="269"/>
    </location>
</feature>
<keyword evidence="4" id="KW-1133">Transmembrane helix</keyword>
<dbReference type="OrthoDB" id="413436at2759"/>
<dbReference type="PANTHER" id="PTHR19836:SF19">
    <property type="entry name" value="SMALL RIBOSOMAL SUBUNIT PROTEIN US14M"/>
    <property type="match status" value="1"/>
</dbReference>
<dbReference type="PANTHER" id="PTHR19836">
    <property type="entry name" value="30S RIBOSOMAL PROTEIN S14"/>
    <property type="match status" value="1"/>
</dbReference>
<comment type="caution">
    <text evidence="5">The sequence shown here is derived from an EMBL/GenBank/DDBJ whole genome shotgun (WGS) entry which is preliminary data.</text>
</comment>
<feature type="transmembrane region" description="Helical" evidence="4">
    <location>
        <begin position="192"/>
        <end position="211"/>
    </location>
</feature>
<evidence type="ECO:0000256" key="3">
    <source>
        <dbReference type="ARBA" id="ARBA00023274"/>
    </source>
</evidence>
<gene>
    <name evidence="5" type="ORF">AX774_g3640</name>
</gene>
<dbReference type="Gene3D" id="1.10.287.1480">
    <property type="match status" value="1"/>
</dbReference>
<dbReference type="Proteomes" id="UP000188320">
    <property type="component" value="Unassembled WGS sequence"/>
</dbReference>
<evidence type="ECO:0000256" key="1">
    <source>
        <dbReference type="ARBA" id="ARBA00009083"/>
    </source>
</evidence>
<keyword evidence="4" id="KW-0812">Transmembrane</keyword>
<dbReference type="SUPFAM" id="SSF57716">
    <property type="entry name" value="Glucocorticoid receptor-like (DNA-binding domain)"/>
    <property type="match status" value="1"/>
</dbReference>
<dbReference type="GO" id="GO:0005763">
    <property type="term" value="C:mitochondrial small ribosomal subunit"/>
    <property type="evidence" value="ECO:0007669"/>
    <property type="project" value="TreeGrafter"/>
</dbReference>
<protein>
    <submittedName>
        <fullName evidence="5">Putative 37S ribosomal protein mrp2, mitochondrial</fullName>
    </submittedName>
</protein>
<organism evidence="5 6">
    <name type="scientific">Zancudomyces culisetae</name>
    <name type="common">Gut fungus</name>
    <name type="synonym">Smittium culisetae</name>
    <dbReference type="NCBI Taxonomy" id="1213189"/>
    <lineage>
        <taxon>Eukaryota</taxon>
        <taxon>Fungi</taxon>
        <taxon>Fungi incertae sedis</taxon>
        <taxon>Zoopagomycota</taxon>
        <taxon>Kickxellomycotina</taxon>
        <taxon>Harpellomycetes</taxon>
        <taxon>Harpellales</taxon>
        <taxon>Legeriomycetaceae</taxon>
        <taxon>Zancudomyces</taxon>
    </lineage>
</organism>
<evidence type="ECO:0000256" key="4">
    <source>
        <dbReference type="SAM" id="Phobius"/>
    </source>
</evidence>